<comment type="catalytic activity">
    <reaction evidence="6">
        <text>a chalcone = a flavanone.</text>
        <dbReference type="EC" id="5.5.1.6"/>
    </reaction>
</comment>
<keyword evidence="3 9" id="KW-0413">Isomerase</keyword>
<comment type="pathway">
    <text evidence="1">Secondary metabolite biosynthesis; flavonoid biosynthesis.</text>
</comment>
<dbReference type="InterPro" id="IPR036298">
    <property type="entry name" value="Chalcone_isomerase_sf"/>
</dbReference>
<evidence type="ECO:0000256" key="3">
    <source>
        <dbReference type="ARBA" id="ARBA00023235"/>
    </source>
</evidence>
<dbReference type="EMBL" id="MT937331">
    <property type="protein sequence ID" value="QTF65957.1"/>
    <property type="molecule type" value="mRNA"/>
</dbReference>
<sequence length="239" mass="24981">MGEEAAAAIAVAAAKMDVHGVAFPGLVTPPGSSKTHFLGGAGVRGLEIGGKFVAFTAIGVYLESDAISALAEKWKGKAAEELNNSIEFFGDIAGGAFEKFTRVTMILPLTGEQYSEKVTENCVAIWKETGIYTDAEGDAVEKFKEAVKTETFPPGSSILFTHSPAGSLTIAFSEDGSIPEAGVAVIENRALTRALLESIVGENGVSPAAKQSLALRLSEFMGKVNVQEKAQTEQQPALG</sequence>
<dbReference type="Pfam" id="PF02431">
    <property type="entry name" value="Chalcone"/>
    <property type="match status" value="1"/>
</dbReference>
<dbReference type="Gene3D" id="1.10.890.20">
    <property type="match status" value="1"/>
</dbReference>
<comment type="function">
    <text evidence="5">Catalyzes the intramolecular cyclization of bicyclic chalcones into tricyclic (S)-flavanones. Responsible for the isomerization of 4,2',4',6'-tetrahydroxychalcone (also termed chalcone) into naringenin.</text>
</comment>
<dbReference type="UniPathway" id="UPA00154"/>
<feature type="domain" description="Chalcone isomerase" evidence="8">
    <location>
        <begin position="18"/>
        <end position="220"/>
    </location>
</feature>
<reference evidence="9" key="1">
    <citation type="journal article" name="Front. Plant Sci.">
        <title>Identification and Characterization of Chalcone Isomerase Genes Involved in Flavonoid Production in Dracaena cambodiana.</title>
        <authorList>
            <person name="Zhu J."/>
            <person name="Zhao W."/>
            <person name="Li R."/>
            <person name="Guo D."/>
            <person name="Li H."/>
            <person name="Wang Y."/>
            <person name="Mei W."/>
            <person name="Peng S."/>
        </authorList>
    </citation>
    <scope>NUCLEOTIDE SEQUENCE</scope>
</reference>
<gene>
    <name evidence="9" type="primary">CHI2</name>
</gene>
<comment type="similarity">
    <text evidence="2 7">Belongs to the chalcone isomerase family.</text>
</comment>
<dbReference type="AlphaFoldDB" id="A0A8A5KH39"/>
<dbReference type="Gene3D" id="3.50.70.10">
    <property type="match status" value="1"/>
</dbReference>
<dbReference type="SUPFAM" id="SSF54626">
    <property type="entry name" value="Chalcone isomerase"/>
    <property type="match status" value="1"/>
</dbReference>
<evidence type="ECO:0000259" key="8">
    <source>
        <dbReference type="Pfam" id="PF02431"/>
    </source>
</evidence>
<dbReference type="PANTHER" id="PTHR28039:SF8">
    <property type="entry name" value="CHALCONE--FLAVANONE ISOMERASE 1-RELATED"/>
    <property type="match status" value="1"/>
</dbReference>
<name>A0A8A5KH39_9ASPA</name>
<dbReference type="PANTHER" id="PTHR28039">
    <property type="entry name" value="CHALCONE--FLAVONONE ISOMERASE 1-RELATED"/>
    <property type="match status" value="1"/>
</dbReference>
<evidence type="ECO:0000313" key="9">
    <source>
        <dbReference type="EMBL" id="QTF65957.1"/>
    </source>
</evidence>
<evidence type="ECO:0000256" key="7">
    <source>
        <dbReference type="RuleBase" id="RU361158"/>
    </source>
</evidence>
<organism evidence="9">
    <name type="scientific">Dracaena cambodiana</name>
    <dbReference type="NCBI Taxonomy" id="580341"/>
    <lineage>
        <taxon>Eukaryota</taxon>
        <taxon>Viridiplantae</taxon>
        <taxon>Streptophyta</taxon>
        <taxon>Embryophyta</taxon>
        <taxon>Tracheophyta</taxon>
        <taxon>Spermatophyta</taxon>
        <taxon>Magnoliopsida</taxon>
        <taxon>Liliopsida</taxon>
        <taxon>Asparagales</taxon>
        <taxon>Asparagaceae</taxon>
        <taxon>Nolinoideae</taxon>
        <taxon>Dracaena</taxon>
    </lineage>
</organism>
<dbReference type="GO" id="GO:0045430">
    <property type="term" value="F:chalcone isomerase activity"/>
    <property type="evidence" value="ECO:0007669"/>
    <property type="project" value="UniProtKB-EC"/>
</dbReference>
<protein>
    <recommendedName>
        <fullName evidence="7">Chalcone-flavonone isomerase family protein</fullName>
    </recommendedName>
</protein>
<dbReference type="GO" id="GO:0009813">
    <property type="term" value="P:flavonoid biosynthetic process"/>
    <property type="evidence" value="ECO:0007669"/>
    <property type="project" value="UniProtKB-UniPathway"/>
</dbReference>
<evidence type="ECO:0000256" key="6">
    <source>
        <dbReference type="ARBA" id="ARBA00034056"/>
    </source>
</evidence>
<accession>A0A8A5KH39</accession>
<dbReference type="InterPro" id="IPR016089">
    <property type="entry name" value="Chalcone_isomerase_bundle_sf"/>
</dbReference>
<dbReference type="InterPro" id="IPR044164">
    <property type="entry name" value="CFI"/>
</dbReference>
<evidence type="ECO:0000256" key="1">
    <source>
        <dbReference type="ARBA" id="ARBA00004966"/>
    </source>
</evidence>
<dbReference type="InterPro" id="IPR016088">
    <property type="entry name" value="Chalcone_isomerase_3-sand"/>
</dbReference>
<evidence type="ECO:0000256" key="4">
    <source>
        <dbReference type="ARBA" id="ARBA00023241"/>
    </source>
</evidence>
<evidence type="ECO:0000256" key="2">
    <source>
        <dbReference type="ARBA" id="ARBA00007166"/>
    </source>
</evidence>
<keyword evidence="4" id="KW-0284">Flavonoid biosynthesis</keyword>
<proteinExistence type="evidence at transcript level"/>
<evidence type="ECO:0000256" key="5">
    <source>
        <dbReference type="ARBA" id="ARBA00025429"/>
    </source>
</evidence>
<dbReference type="InterPro" id="IPR016087">
    <property type="entry name" value="Chalcone_isomerase"/>
</dbReference>